<dbReference type="EnsemblMetazoa" id="XM_022813847">
    <property type="protein sequence ID" value="XP_022669582"/>
    <property type="gene ID" value="LOC111253814"/>
</dbReference>
<dbReference type="InterPro" id="IPR013785">
    <property type="entry name" value="Aldolase_TIM"/>
</dbReference>
<dbReference type="AlphaFoldDB" id="A0A7M7KVL1"/>
<evidence type="ECO:0000256" key="3">
    <source>
        <dbReference type="ARBA" id="ARBA00012515"/>
    </source>
</evidence>
<keyword evidence="5 9" id="KW-0704">Schiff base</keyword>
<dbReference type="EnsemblMetazoa" id="XM_022813852">
    <property type="protein sequence ID" value="XP_022669587"/>
    <property type="gene ID" value="LOC111253814"/>
</dbReference>
<evidence type="ECO:0000256" key="6">
    <source>
        <dbReference type="ARBA" id="ARBA00031814"/>
    </source>
</evidence>
<dbReference type="RefSeq" id="XP_022669584.1">
    <property type="nucleotide sequence ID" value="XM_022813849.1"/>
</dbReference>
<dbReference type="Pfam" id="PF01791">
    <property type="entry name" value="DeoC"/>
    <property type="match status" value="1"/>
</dbReference>
<dbReference type="SUPFAM" id="SSF51569">
    <property type="entry name" value="Aldolase"/>
    <property type="match status" value="1"/>
</dbReference>
<dbReference type="CTD" id="51071"/>
<dbReference type="NCBIfam" id="TIGR00126">
    <property type="entry name" value="deoC"/>
    <property type="match status" value="1"/>
</dbReference>
<dbReference type="SMART" id="SM01133">
    <property type="entry name" value="DeoC"/>
    <property type="match status" value="1"/>
</dbReference>
<keyword evidence="4" id="KW-0456">Lyase</keyword>
<dbReference type="PANTHER" id="PTHR10889">
    <property type="entry name" value="DEOXYRIBOSE-PHOSPHATE ALDOLASE"/>
    <property type="match status" value="1"/>
</dbReference>
<keyword evidence="11" id="KW-1185">Reference proteome</keyword>
<evidence type="ECO:0000313" key="10">
    <source>
        <dbReference type="EnsemblMetazoa" id="XP_022669584"/>
    </source>
</evidence>
<comment type="catalytic activity">
    <reaction evidence="8">
        <text>2-deoxy-D-ribose 5-phosphate = D-glyceraldehyde 3-phosphate + acetaldehyde</text>
        <dbReference type="Rhea" id="RHEA:12821"/>
        <dbReference type="ChEBI" id="CHEBI:15343"/>
        <dbReference type="ChEBI" id="CHEBI:59776"/>
        <dbReference type="ChEBI" id="CHEBI:62877"/>
        <dbReference type="EC" id="4.1.2.4"/>
    </reaction>
</comment>
<dbReference type="GeneID" id="111253814"/>
<dbReference type="EnsemblMetazoa" id="XM_022813848">
    <property type="protein sequence ID" value="XP_022669583"/>
    <property type="gene ID" value="LOC111253814"/>
</dbReference>
<dbReference type="GO" id="GO:0016052">
    <property type="term" value="P:carbohydrate catabolic process"/>
    <property type="evidence" value="ECO:0007669"/>
    <property type="project" value="TreeGrafter"/>
</dbReference>
<dbReference type="EnsemblMetazoa" id="XM_022813849">
    <property type="protein sequence ID" value="XP_022669584"/>
    <property type="gene ID" value="LOC111253814"/>
</dbReference>
<dbReference type="PIRSF" id="PIRSF001357">
    <property type="entry name" value="DeoC"/>
    <property type="match status" value="1"/>
</dbReference>
<evidence type="ECO:0000256" key="7">
    <source>
        <dbReference type="ARBA" id="ARBA00032755"/>
    </source>
</evidence>
<dbReference type="EnsemblMetazoa" id="XM_022813851">
    <property type="protein sequence ID" value="XP_022669586"/>
    <property type="gene ID" value="LOC111253814"/>
</dbReference>
<feature type="active site" description="Schiff-base intermediate with acetaldehyde" evidence="9">
    <location>
        <position position="214"/>
    </location>
</feature>
<dbReference type="EnsemblMetazoa" id="XM_022813850">
    <property type="protein sequence ID" value="XP_022669585"/>
    <property type="gene ID" value="LOC111253814"/>
</dbReference>
<dbReference type="GO" id="GO:0046386">
    <property type="term" value="P:deoxyribose phosphate catabolic process"/>
    <property type="evidence" value="ECO:0007669"/>
    <property type="project" value="UniProtKB-UniPathway"/>
</dbReference>
<comment type="similarity">
    <text evidence="2">Belongs to the DeoC/FbaB aldolase family. DeoC type 2 subfamily.</text>
</comment>
<dbReference type="OMA" id="RYSGPDY"/>
<dbReference type="InParanoid" id="A0A7M7KVL1"/>
<dbReference type="Gene3D" id="3.20.20.70">
    <property type="entry name" value="Aldolase class I"/>
    <property type="match status" value="1"/>
</dbReference>
<protein>
    <recommendedName>
        <fullName evidence="3">deoxyribose-phosphate aldolase</fullName>
        <ecNumber evidence="3">4.1.2.4</ecNumber>
    </recommendedName>
    <alternativeName>
        <fullName evidence="7">2-deoxy-D-ribose 5-phosphate aldolase</fullName>
    </alternativeName>
    <alternativeName>
        <fullName evidence="6">Phosphodeoxyriboaldolase</fullName>
    </alternativeName>
</protein>
<dbReference type="EC" id="4.1.2.4" evidence="3"/>
<dbReference type="RefSeq" id="XP_022669582.1">
    <property type="nucleotide sequence ID" value="XM_022813847.1"/>
</dbReference>
<dbReference type="RefSeq" id="XP_022669586.1">
    <property type="nucleotide sequence ID" value="XM_022813851.1"/>
</dbReference>
<dbReference type="UniPathway" id="UPA00002">
    <property type="reaction ID" value="UER00468"/>
</dbReference>
<dbReference type="RefSeq" id="XP_022669585.1">
    <property type="nucleotide sequence ID" value="XM_022813850.1"/>
</dbReference>
<comment type="pathway">
    <text evidence="1">Carbohydrate degradation; 2-deoxy-D-ribose 1-phosphate degradation; D-glyceraldehyde 3-phosphate and acetaldehyde from 2-deoxy-alpha-D-ribose 1-phosphate: step 2/2.</text>
</comment>
<evidence type="ECO:0000256" key="8">
    <source>
        <dbReference type="ARBA" id="ARBA00048791"/>
    </source>
</evidence>
<evidence type="ECO:0000256" key="1">
    <source>
        <dbReference type="ARBA" id="ARBA00004816"/>
    </source>
</evidence>
<proteinExistence type="inferred from homology"/>
<dbReference type="InterPro" id="IPR011343">
    <property type="entry name" value="DeoC"/>
</dbReference>
<dbReference type="PANTHER" id="PTHR10889:SF3">
    <property type="entry name" value="DEOXYRIBOSE-PHOSPHATE ALDOLASE"/>
    <property type="match status" value="1"/>
</dbReference>
<dbReference type="GO" id="GO:0005737">
    <property type="term" value="C:cytoplasm"/>
    <property type="evidence" value="ECO:0007669"/>
    <property type="project" value="InterPro"/>
</dbReference>
<dbReference type="OrthoDB" id="70823at2759"/>
<dbReference type="GO" id="GO:0004139">
    <property type="term" value="F:deoxyribose-phosphate aldolase activity"/>
    <property type="evidence" value="ECO:0007669"/>
    <property type="project" value="UniProtKB-EC"/>
</dbReference>
<dbReference type="KEGG" id="vde:111253814"/>
<evidence type="ECO:0000256" key="9">
    <source>
        <dbReference type="PIRSR" id="PIRSR001357-50"/>
    </source>
</evidence>
<dbReference type="InterPro" id="IPR002915">
    <property type="entry name" value="DeoC/FbaB/LacD_aldolase"/>
</dbReference>
<dbReference type="RefSeq" id="XP_022669587.1">
    <property type="nucleotide sequence ID" value="XM_022813852.1"/>
</dbReference>
<dbReference type="CDD" id="cd00959">
    <property type="entry name" value="DeoC"/>
    <property type="match status" value="1"/>
</dbReference>
<name>A0A7M7KVL1_VARDE</name>
<dbReference type="RefSeq" id="XP_022669583.1">
    <property type="nucleotide sequence ID" value="XM_022813848.1"/>
</dbReference>
<evidence type="ECO:0000313" key="11">
    <source>
        <dbReference type="Proteomes" id="UP000594260"/>
    </source>
</evidence>
<accession>A0A7M7KVL1</accession>
<dbReference type="GO" id="GO:0009264">
    <property type="term" value="P:deoxyribonucleotide catabolic process"/>
    <property type="evidence" value="ECO:0007669"/>
    <property type="project" value="InterPro"/>
</dbReference>
<organism evidence="10 11">
    <name type="scientific">Varroa destructor</name>
    <name type="common">Honeybee mite</name>
    <dbReference type="NCBI Taxonomy" id="109461"/>
    <lineage>
        <taxon>Eukaryota</taxon>
        <taxon>Metazoa</taxon>
        <taxon>Ecdysozoa</taxon>
        <taxon>Arthropoda</taxon>
        <taxon>Chelicerata</taxon>
        <taxon>Arachnida</taxon>
        <taxon>Acari</taxon>
        <taxon>Parasitiformes</taxon>
        <taxon>Mesostigmata</taxon>
        <taxon>Gamasina</taxon>
        <taxon>Dermanyssoidea</taxon>
        <taxon>Varroidae</taxon>
        <taxon>Varroa</taxon>
    </lineage>
</organism>
<dbReference type="Proteomes" id="UP000594260">
    <property type="component" value="Unplaced"/>
</dbReference>
<dbReference type="FunCoup" id="A0A7M7KVL1">
    <property type="interactions" value="469"/>
</dbReference>
<evidence type="ECO:0000256" key="5">
    <source>
        <dbReference type="ARBA" id="ARBA00023270"/>
    </source>
</evidence>
<evidence type="ECO:0000256" key="2">
    <source>
        <dbReference type="ARBA" id="ARBA00009473"/>
    </source>
</evidence>
<reference evidence="10" key="1">
    <citation type="submission" date="2021-01" db="UniProtKB">
        <authorList>
            <consortium name="EnsemblMetazoa"/>
        </authorList>
    </citation>
    <scope>IDENTIFICATION</scope>
</reference>
<evidence type="ECO:0000256" key="4">
    <source>
        <dbReference type="ARBA" id="ARBA00023239"/>
    </source>
</evidence>
<sequence length="308" mass="33742">MPNSSAIPLDLDWVNSSQVNLYSVKETCANIIRRRCVTEANAIAWHLRAITCIDLTTLSGDDTPSKIFRLCSKAVAPLCKEITDFIGLSVTTGAVCVYPARVADCVQSFKDLGAAVPVAAVATGFPTGQYSLSCRLEEIKYAVEEGASEIDIVINRAAALQHDWERVYEEIVDMKRACKRANLKAILATGELGSLQNVYKASLVAMMAGADFIKTSTGKENVNANLPVGLTMLRAIEEFYQETHRKVGFKPAGGIHTAKDALNWQLLTNAILGEKWLYNDLFRIGASDLLGDLEKQVFVYATRSVWKS</sequence>
<feature type="active site" description="Proton donor/acceptor" evidence="9">
    <location>
        <position position="250"/>
    </location>
</feature>